<dbReference type="EMBL" id="LXQA010063280">
    <property type="protein sequence ID" value="MCI06846.1"/>
    <property type="molecule type" value="Genomic_DNA"/>
</dbReference>
<reference evidence="2 3" key="1">
    <citation type="journal article" date="2018" name="Front. Plant Sci.">
        <title>Red Clover (Trifolium pratense) and Zigzag Clover (T. medium) - A Picture of Genomic Similarities and Differences.</title>
        <authorList>
            <person name="Dluhosova J."/>
            <person name="Istvanek J."/>
            <person name="Nedelnik J."/>
            <person name="Repkova J."/>
        </authorList>
    </citation>
    <scope>NUCLEOTIDE SEQUENCE [LARGE SCALE GENOMIC DNA]</scope>
    <source>
        <strain evidence="3">cv. 10/8</strain>
        <tissue evidence="2">Leaf</tissue>
    </source>
</reference>
<evidence type="ECO:0000313" key="2">
    <source>
        <dbReference type="EMBL" id="MCI06846.1"/>
    </source>
</evidence>
<dbReference type="InterPro" id="IPR036875">
    <property type="entry name" value="Znf_CCHC_sf"/>
</dbReference>
<feature type="compositionally biased region" description="Basic and acidic residues" evidence="1">
    <location>
        <begin position="28"/>
        <end position="44"/>
    </location>
</feature>
<name>A0A392P6I0_9FABA</name>
<accession>A0A392P6I0</accession>
<organism evidence="2 3">
    <name type="scientific">Trifolium medium</name>
    <dbReference type="NCBI Taxonomy" id="97028"/>
    <lineage>
        <taxon>Eukaryota</taxon>
        <taxon>Viridiplantae</taxon>
        <taxon>Streptophyta</taxon>
        <taxon>Embryophyta</taxon>
        <taxon>Tracheophyta</taxon>
        <taxon>Spermatophyta</taxon>
        <taxon>Magnoliopsida</taxon>
        <taxon>eudicotyledons</taxon>
        <taxon>Gunneridae</taxon>
        <taxon>Pentapetalae</taxon>
        <taxon>rosids</taxon>
        <taxon>fabids</taxon>
        <taxon>Fabales</taxon>
        <taxon>Fabaceae</taxon>
        <taxon>Papilionoideae</taxon>
        <taxon>50 kb inversion clade</taxon>
        <taxon>NPAAA clade</taxon>
        <taxon>Hologalegina</taxon>
        <taxon>IRL clade</taxon>
        <taxon>Trifolieae</taxon>
        <taxon>Trifolium</taxon>
    </lineage>
</organism>
<protein>
    <submittedName>
        <fullName evidence="2">Serine/threonine protein kinase SRPK1</fullName>
    </submittedName>
</protein>
<dbReference type="GO" id="GO:0008270">
    <property type="term" value="F:zinc ion binding"/>
    <property type="evidence" value="ECO:0007669"/>
    <property type="project" value="InterPro"/>
</dbReference>
<sequence>YKEKKDEQKNCFHCKKPGYFIADCPEMSSKENNKRSSSKRESFKNKIKKSLMATWEDLEKISDDETEEEEANLALMASTDSDIDS</sequence>
<dbReference type="SUPFAM" id="SSF57756">
    <property type="entry name" value="Retrovirus zinc finger-like domains"/>
    <property type="match status" value="1"/>
</dbReference>
<evidence type="ECO:0000256" key="1">
    <source>
        <dbReference type="SAM" id="MobiDB-lite"/>
    </source>
</evidence>
<keyword evidence="2" id="KW-0723">Serine/threonine-protein kinase</keyword>
<dbReference type="GO" id="GO:0003676">
    <property type="term" value="F:nucleic acid binding"/>
    <property type="evidence" value="ECO:0007669"/>
    <property type="project" value="InterPro"/>
</dbReference>
<dbReference type="Gene3D" id="4.10.60.10">
    <property type="entry name" value="Zinc finger, CCHC-type"/>
    <property type="match status" value="1"/>
</dbReference>
<dbReference type="GO" id="GO:0004674">
    <property type="term" value="F:protein serine/threonine kinase activity"/>
    <property type="evidence" value="ECO:0007669"/>
    <property type="project" value="UniProtKB-KW"/>
</dbReference>
<keyword evidence="3" id="KW-1185">Reference proteome</keyword>
<proteinExistence type="predicted"/>
<dbReference type="Proteomes" id="UP000265520">
    <property type="component" value="Unassembled WGS sequence"/>
</dbReference>
<feature type="region of interest" description="Disordered" evidence="1">
    <location>
        <begin position="25"/>
        <end position="45"/>
    </location>
</feature>
<feature type="non-terminal residue" evidence="2">
    <location>
        <position position="1"/>
    </location>
</feature>
<keyword evidence="2" id="KW-0418">Kinase</keyword>
<feature type="region of interest" description="Disordered" evidence="1">
    <location>
        <begin position="61"/>
        <end position="85"/>
    </location>
</feature>
<comment type="caution">
    <text evidence="2">The sequence shown here is derived from an EMBL/GenBank/DDBJ whole genome shotgun (WGS) entry which is preliminary data.</text>
</comment>
<keyword evidence="2" id="KW-0808">Transferase</keyword>
<evidence type="ECO:0000313" key="3">
    <source>
        <dbReference type="Proteomes" id="UP000265520"/>
    </source>
</evidence>
<dbReference type="AlphaFoldDB" id="A0A392P6I0"/>